<evidence type="ECO:0000313" key="1">
    <source>
        <dbReference type="EMBL" id="MDX6806306.1"/>
    </source>
</evidence>
<dbReference type="EMBL" id="JAXAFJ010000005">
    <property type="protein sequence ID" value="MDX6806306.1"/>
    <property type="molecule type" value="Genomic_DNA"/>
</dbReference>
<dbReference type="RefSeq" id="WP_319844438.1">
    <property type="nucleotide sequence ID" value="NZ_JAXAFJ010000005.1"/>
</dbReference>
<organism evidence="1 2">
    <name type="scientific">Terrihabitans rhizophilus</name>
    <dbReference type="NCBI Taxonomy" id="3092662"/>
    <lineage>
        <taxon>Bacteria</taxon>
        <taxon>Pseudomonadati</taxon>
        <taxon>Pseudomonadota</taxon>
        <taxon>Alphaproteobacteria</taxon>
        <taxon>Hyphomicrobiales</taxon>
        <taxon>Terrihabitans</taxon>
    </lineage>
</organism>
<name>A0ABU4RNX7_9HYPH</name>
<reference evidence="1 2" key="1">
    <citation type="submission" date="2023-11" db="EMBL/GenBank/DDBJ databases">
        <authorList>
            <person name="Bao R."/>
        </authorList>
    </citation>
    <scope>NUCLEOTIDE SEQUENCE [LARGE SCALE GENOMIC DNA]</scope>
    <source>
        <strain evidence="1 2">PJ23</strain>
    </source>
</reference>
<proteinExistence type="predicted"/>
<accession>A0ABU4RNX7</accession>
<gene>
    <name evidence="1" type="ORF">SCD90_09530</name>
</gene>
<keyword evidence="2" id="KW-1185">Reference proteome</keyword>
<evidence type="ECO:0000313" key="2">
    <source>
        <dbReference type="Proteomes" id="UP001274321"/>
    </source>
</evidence>
<sequence length="217" mass="22485">MIGGVGLIGGPLRVKQVLATPWTENYWPPGIKAGDLAVIINAAANSNLATPSYAYPAGMTAAGGMTYNGAVVLCSRKTCDGTESGAYNAMSGSVGSDYLTFIFRAIRQGVVGAPISGSQVGTYSANDPAAQTVSAYAVNHPVIVLGYMSSHASTGSPTTQRLTMSEFDRIDMRAGDLNLQAGYKIFQKGSPAVTVDMPDIGARNLLVGLAFEVKKPA</sequence>
<comment type="caution">
    <text evidence="1">The sequence shown here is derived from an EMBL/GenBank/DDBJ whole genome shotgun (WGS) entry which is preliminary data.</text>
</comment>
<dbReference type="Proteomes" id="UP001274321">
    <property type="component" value="Unassembled WGS sequence"/>
</dbReference>
<protein>
    <submittedName>
        <fullName evidence="1">Uncharacterized protein</fullName>
    </submittedName>
</protein>